<dbReference type="Gene3D" id="3.40.190.10">
    <property type="entry name" value="Periplasmic binding protein-like II"/>
    <property type="match status" value="2"/>
</dbReference>
<dbReference type="PANTHER" id="PTHR30006:SF2">
    <property type="entry name" value="ABC TRANSPORTER SUBSTRATE-BINDING PROTEIN"/>
    <property type="match status" value="1"/>
</dbReference>
<dbReference type="OrthoDB" id="124329at2759"/>
<dbReference type="PANTHER" id="PTHR30006">
    <property type="entry name" value="THIAMINE-BINDING PERIPLASMIC PROTEIN-RELATED"/>
    <property type="match status" value="1"/>
</dbReference>
<keyword evidence="1 2" id="KW-0732">Signal</keyword>
<evidence type="ECO:0000313" key="4">
    <source>
        <dbReference type="Proteomes" id="UP000054270"/>
    </source>
</evidence>
<proteinExistence type="predicted"/>
<evidence type="ECO:0008006" key="5">
    <source>
        <dbReference type="Google" id="ProtNLM"/>
    </source>
</evidence>
<gene>
    <name evidence="3" type="ORF">HYPSUDRAFT_218565</name>
</gene>
<evidence type="ECO:0000256" key="2">
    <source>
        <dbReference type="SAM" id="SignalP"/>
    </source>
</evidence>
<keyword evidence="4" id="KW-1185">Reference proteome</keyword>
<name>A0A0D2KT84_HYPSF</name>
<feature type="signal peptide" evidence="2">
    <location>
        <begin position="1"/>
        <end position="21"/>
    </location>
</feature>
<dbReference type="AlphaFoldDB" id="A0A0D2KT84"/>
<protein>
    <recommendedName>
        <fullName evidence="5">ABC transporter substrate-binding protein</fullName>
    </recommendedName>
</protein>
<dbReference type="OMA" id="ERFRMQF"/>
<reference evidence="4" key="1">
    <citation type="submission" date="2014-04" db="EMBL/GenBank/DDBJ databases">
        <title>Evolutionary Origins and Diversification of the Mycorrhizal Mutualists.</title>
        <authorList>
            <consortium name="DOE Joint Genome Institute"/>
            <consortium name="Mycorrhizal Genomics Consortium"/>
            <person name="Kohler A."/>
            <person name="Kuo A."/>
            <person name="Nagy L.G."/>
            <person name="Floudas D."/>
            <person name="Copeland A."/>
            <person name="Barry K.W."/>
            <person name="Cichocki N."/>
            <person name="Veneault-Fourrey C."/>
            <person name="LaButti K."/>
            <person name="Lindquist E.A."/>
            <person name="Lipzen A."/>
            <person name="Lundell T."/>
            <person name="Morin E."/>
            <person name="Murat C."/>
            <person name="Riley R."/>
            <person name="Ohm R."/>
            <person name="Sun H."/>
            <person name="Tunlid A."/>
            <person name="Henrissat B."/>
            <person name="Grigoriev I.V."/>
            <person name="Hibbett D.S."/>
            <person name="Martin F."/>
        </authorList>
    </citation>
    <scope>NUCLEOTIDE SEQUENCE [LARGE SCALE GENOMIC DNA]</scope>
    <source>
        <strain evidence="4">FD-334 SS-4</strain>
    </source>
</reference>
<organism evidence="3 4">
    <name type="scientific">Hypholoma sublateritium (strain FD-334 SS-4)</name>
    <dbReference type="NCBI Taxonomy" id="945553"/>
    <lineage>
        <taxon>Eukaryota</taxon>
        <taxon>Fungi</taxon>
        <taxon>Dikarya</taxon>
        <taxon>Basidiomycota</taxon>
        <taxon>Agaricomycotina</taxon>
        <taxon>Agaricomycetes</taxon>
        <taxon>Agaricomycetidae</taxon>
        <taxon>Agaricales</taxon>
        <taxon>Agaricineae</taxon>
        <taxon>Strophariaceae</taxon>
        <taxon>Hypholoma</taxon>
    </lineage>
</organism>
<dbReference type="Proteomes" id="UP000054270">
    <property type="component" value="Unassembled WGS sequence"/>
</dbReference>
<accession>A0A0D2KT84</accession>
<dbReference type="Pfam" id="PF13343">
    <property type="entry name" value="SBP_bac_6"/>
    <property type="match status" value="1"/>
</dbReference>
<sequence length="390" mass="43523">MVRALLLQVSALLMLSSLVAAAPRRGPRDLDAPQAALKAAPQTHNSGSVEVEHRSMDELYKAAMKENGTLRVSWGGDVQASKNGIMKAFSSRFPGIKVDLNLDISKYADGIIDLAYARTKGMDDGADVAVLQSVHNFPRWKGQGRLLPYKVAPWNDIQPEFVDPDGAYTGLHIFTLGFQVYNPKVTSNATLPKTYLDFLRPEWKDRLILTYPNDDDAVLFLFKGITEKYGFDYLHQLQQQNVRWVRGTATPSILIAGTGSAAHLPDVAQNAGMISFASSNAFTSGIAVQLFDDAYMSWPQTGAIFATTNMPESSRLFLSFLMDDQWQKTVSQGRFATRRKYDGEHIMQQEGHEPTKYVQFMSDRQKVEAFRFQIEKVIGTAQGTNPVELW</sequence>
<feature type="chain" id="PRO_5002263126" description="ABC transporter substrate-binding protein" evidence="2">
    <location>
        <begin position="22"/>
        <end position="390"/>
    </location>
</feature>
<evidence type="ECO:0000256" key="1">
    <source>
        <dbReference type="ARBA" id="ARBA00022729"/>
    </source>
</evidence>
<dbReference type="STRING" id="945553.A0A0D2KT84"/>
<evidence type="ECO:0000313" key="3">
    <source>
        <dbReference type="EMBL" id="KJA17847.1"/>
    </source>
</evidence>
<dbReference type="SUPFAM" id="SSF53850">
    <property type="entry name" value="Periplasmic binding protein-like II"/>
    <property type="match status" value="1"/>
</dbReference>
<dbReference type="EMBL" id="KN817597">
    <property type="protein sequence ID" value="KJA17847.1"/>
    <property type="molecule type" value="Genomic_DNA"/>
</dbReference>